<dbReference type="EMBL" id="JAACJN010000278">
    <property type="protein sequence ID" value="KAF5352236.1"/>
    <property type="molecule type" value="Genomic_DNA"/>
</dbReference>
<feature type="region of interest" description="Disordered" evidence="1">
    <location>
        <begin position="234"/>
        <end position="259"/>
    </location>
</feature>
<keyword evidence="4" id="KW-1185">Reference proteome</keyword>
<dbReference type="InterPro" id="IPR002225">
    <property type="entry name" value="3Beta_OHSteriod_DH/Estase"/>
</dbReference>
<dbReference type="Proteomes" id="UP000518752">
    <property type="component" value="Unassembled WGS sequence"/>
</dbReference>
<evidence type="ECO:0000256" key="1">
    <source>
        <dbReference type="SAM" id="MobiDB-lite"/>
    </source>
</evidence>
<dbReference type="AlphaFoldDB" id="A0A8H5D289"/>
<reference evidence="3 4" key="1">
    <citation type="journal article" date="2020" name="ISME J.">
        <title>Uncovering the hidden diversity of litter-decomposition mechanisms in mushroom-forming fungi.</title>
        <authorList>
            <person name="Floudas D."/>
            <person name="Bentzer J."/>
            <person name="Ahren D."/>
            <person name="Johansson T."/>
            <person name="Persson P."/>
            <person name="Tunlid A."/>
        </authorList>
    </citation>
    <scope>NUCLEOTIDE SEQUENCE [LARGE SCALE GENOMIC DNA]</scope>
    <source>
        <strain evidence="3 4">CBS 406.79</strain>
    </source>
</reference>
<dbReference type="SUPFAM" id="SSF51735">
    <property type="entry name" value="NAD(P)-binding Rossmann-fold domains"/>
    <property type="match status" value="1"/>
</dbReference>
<gene>
    <name evidence="3" type="ORF">D9757_013799</name>
</gene>
<dbReference type="InterPro" id="IPR036291">
    <property type="entry name" value="NAD(P)-bd_dom_sf"/>
</dbReference>
<feature type="domain" description="3-beta hydroxysteroid dehydrogenase/isomerase" evidence="2">
    <location>
        <begin position="14"/>
        <end position="85"/>
    </location>
</feature>
<organism evidence="3 4">
    <name type="scientific">Collybiopsis confluens</name>
    <dbReference type="NCBI Taxonomy" id="2823264"/>
    <lineage>
        <taxon>Eukaryota</taxon>
        <taxon>Fungi</taxon>
        <taxon>Dikarya</taxon>
        <taxon>Basidiomycota</taxon>
        <taxon>Agaricomycotina</taxon>
        <taxon>Agaricomycetes</taxon>
        <taxon>Agaricomycetidae</taxon>
        <taxon>Agaricales</taxon>
        <taxon>Marasmiineae</taxon>
        <taxon>Omphalotaceae</taxon>
        <taxon>Collybiopsis</taxon>
    </lineage>
</organism>
<sequence length="281" mass="30122">MSSSRPHPSAPLIVVTGGSGFIGSWVVRRLLEIHAGRIRVVDIAPPTVQPESSCYDFISGNLCDKSIHCRAVDGAQTVLHFAANMGGMRTIHARDDPQSAPGMCQGQSQQSFFTRPLRAFYPGSFQRDANVDVSLAERDIYPVGPQARFHNIYSQSATDAVKPANFSKYGEAASSAGRFCILTMPSHLSSCSGLALTFASFNPDEPELPVVSFPPDNEQPEEVIRVVGMHPKAVRKRHITDSESEASDNESEASDLVGNLAGKEHTLVIGVPVGAGSSSNE</sequence>
<proteinExistence type="predicted"/>
<dbReference type="Gene3D" id="3.40.50.720">
    <property type="entry name" value="NAD(P)-binding Rossmann-like Domain"/>
    <property type="match status" value="1"/>
</dbReference>
<dbReference type="OrthoDB" id="331544at2759"/>
<protein>
    <recommendedName>
        <fullName evidence="2">3-beta hydroxysteroid dehydrogenase/isomerase domain-containing protein</fullName>
    </recommendedName>
</protein>
<dbReference type="Pfam" id="PF01073">
    <property type="entry name" value="3Beta_HSD"/>
    <property type="match status" value="1"/>
</dbReference>
<evidence type="ECO:0000313" key="3">
    <source>
        <dbReference type="EMBL" id="KAF5352236.1"/>
    </source>
</evidence>
<evidence type="ECO:0000313" key="4">
    <source>
        <dbReference type="Proteomes" id="UP000518752"/>
    </source>
</evidence>
<feature type="compositionally biased region" description="Acidic residues" evidence="1">
    <location>
        <begin position="242"/>
        <end position="253"/>
    </location>
</feature>
<evidence type="ECO:0000259" key="2">
    <source>
        <dbReference type="Pfam" id="PF01073"/>
    </source>
</evidence>
<comment type="caution">
    <text evidence="3">The sequence shown here is derived from an EMBL/GenBank/DDBJ whole genome shotgun (WGS) entry which is preliminary data.</text>
</comment>
<accession>A0A8H5D289</accession>
<dbReference type="GO" id="GO:0016616">
    <property type="term" value="F:oxidoreductase activity, acting on the CH-OH group of donors, NAD or NADP as acceptor"/>
    <property type="evidence" value="ECO:0007669"/>
    <property type="project" value="InterPro"/>
</dbReference>
<dbReference type="GO" id="GO:0006694">
    <property type="term" value="P:steroid biosynthetic process"/>
    <property type="evidence" value="ECO:0007669"/>
    <property type="project" value="InterPro"/>
</dbReference>
<name>A0A8H5D289_9AGAR</name>